<evidence type="ECO:0000256" key="3">
    <source>
        <dbReference type="ARBA" id="ARBA00022490"/>
    </source>
</evidence>
<evidence type="ECO:0000259" key="11">
    <source>
        <dbReference type="PROSITE" id="PS50229"/>
    </source>
</evidence>
<feature type="domain" description="WH2" evidence="12">
    <location>
        <begin position="381"/>
        <end position="400"/>
    </location>
</feature>
<evidence type="ECO:0000259" key="10">
    <source>
        <dbReference type="PROSITE" id="PS50108"/>
    </source>
</evidence>
<evidence type="ECO:0000256" key="2">
    <source>
        <dbReference type="ARBA" id="ARBA00004245"/>
    </source>
</evidence>
<dbReference type="EMBL" id="KZ819322">
    <property type="protein sequence ID" value="PWN23129.1"/>
    <property type="molecule type" value="Genomic_DNA"/>
</dbReference>
<keyword evidence="14" id="KW-1185">Reference proteome</keyword>
<feature type="compositionally biased region" description="Low complexity" evidence="9">
    <location>
        <begin position="144"/>
        <end position="153"/>
    </location>
</feature>
<dbReference type="InterPro" id="IPR033927">
    <property type="entry name" value="WASPfam_EVH1"/>
</dbReference>
<feature type="compositionally biased region" description="Low complexity" evidence="9">
    <location>
        <begin position="432"/>
        <end position="450"/>
    </location>
</feature>
<dbReference type="GO" id="GO:0005856">
    <property type="term" value="C:cytoskeleton"/>
    <property type="evidence" value="ECO:0007669"/>
    <property type="project" value="UniProtKB-SubCell"/>
</dbReference>
<dbReference type="PROSITE" id="PS50108">
    <property type="entry name" value="CRIB"/>
    <property type="match status" value="1"/>
</dbReference>
<dbReference type="PROSITE" id="PS50229">
    <property type="entry name" value="WH1"/>
    <property type="match status" value="1"/>
</dbReference>
<dbReference type="SMART" id="SM00461">
    <property type="entry name" value="WH1"/>
    <property type="match status" value="1"/>
</dbReference>
<feature type="compositionally biased region" description="Pro residues" evidence="9">
    <location>
        <begin position="329"/>
        <end position="354"/>
    </location>
</feature>
<dbReference type="GO" id="GO:0005634">
    <property type="term" value="C:nucleus"/>
    <property type="evidence" value="ECO:0007669"/>
    <property type="project" value="UniProtKB-SubCell"/>
</dbReference>
<dbReference type="RefSeq" id="XP_025350289.1">
    <property type="nucleotide sequence ID" value="XM_025493523.1"/>
</dbReference>
<dbReference type="InterPro" id="IPR000697">
    <property type="entry name" value="WH1/EVH1_dom"/>
</dbReference>
<evidence type="ECO:0000256" key="5">
    <source>
        <dbReference type="ARBA" id="ARBA00022581"/>
    </source>
</evidence>
<dbReference type="SMART" id="SM00285">
    <property type="entry name" value="PBD"/>
    <property type="match status" value="1"/>
</dbReference>
<feature type="domain" description="CRIB" evidence="10">
    <location>
        <begin position="169"/>
        <end position="182"/>
    </location>
</feature>
<feature type="domain" description="WH1" evidence="11">
    <location>
        <begin position="19"/>
        <end position="134"/>
    </location>
</feature>
<evidence type="ECO:0000256" key="9">
    <source>
        <dbReference type="SAM" id="MobiDB-lite"/>
    </source>
</evidence>
<keyword evidence="8" id="KW-0539">Nucleus</keyword>
<evidence type="ECO:0000313" key="13">
    <source>
        <dbReference type="EMBL" id="PWN23129.1"/>
    </source>
</evidence>
<organism evidence="13 14">
    <name type="scientific">Pseudomicrostroma glucosiphilum</name>
    <dbReference type="NCBI Taxonomy" id="1684307"/>
    <lineage>
        <taxon>Eukaryota</taxon>
        <taxon>Fungi</taxon>
        <taxon>Dikarya</taxon>
        <taxon>Basidiomycota</taxon>
        <taxon>Ustilaginomycotina</taxon>
        <taxon>Exobasidiomycetes</taxon>
        <taxon>Microstromatales</taxon>
        <taxon>Microstromatales incertae sedis</taxon>
        <taxon>Pseudomicrostroma</taxon>
    </lineage>
</organism>
<dbReference type="Gene3D" id="2.30.29.30">
    <property type="entry name" value="Pleckstrin-homology domain (PH domain)/Phosphotyrosine-binding domain (PTB)"/>
    <property type="match status" value="1"/>
</dbReference>
<evidence type="ECO:0008006" key="15">
    <source>
        <dbReference type="Google" id="ProtNLM"/>
    </source>
</evidence>
<dbReference type="Proteomes" id="UP000245942">
    <property type="component" value="Unassembled WGS sequence"/>
</dbReference>
<evidence type="ECO:0000259" key="12">
    <source>
        <dbReference type="PROSITE" id="PS51082"/>
    </source>
</evidence>
<name>A0A316UD52_9BASI</name>
<dbReference type="InterPro" id="IPR011993">
    <property type="entry name" value="PH-like_dom_sf"/>
</dbReference>
<dbReference type="SUPFAM" id="SSF50729">
    <property type="entry name" value="PH domain-like"/>
    <property type="match status" value="1"/>
</dbReference>
<feature type="compositionally biased region" description="Pro residues" evidence="9">
    <location>
        <begin position="300"/>
        <end position="322"/>
    </location>
</feature>
<dbReference type="InterPro" id="IPR036936">
    <property type="entry name" value="CRIB_dom_sf"/>
</dbReference>
<dbReference type="InterPro" id="IPR011026">
    <property type="entry name" value="WAS_C"/>
</dbReference>
<dbReference type="STRING" id="1684307.A0A316UD52"/>
<dbReference type="SUPFAM" id="SSF47912">
    <property type="entry name" value="Wiscott-Aldrich syndrome protein, WASP, C-terminal domain"/>
    <property type="match status" value="1"/>
</dbReference>
<gene>
    <name evidence="13" type="ORF">BCV69DRAFT_286476</name>
</gene>
<dbReference type="PROSITE" id="PS51082">
    <property type="entry name" value="WH2"/>
    <property type="match status" value="1"/>
</dbReference>
<dbReference type="CDD" id="cd00132">
    <property type="entry name" value="CRIB"/>
    <property type="match status" value="1"/>
</dbReference>
<accession>A0A316UD52</accession>
<keyword evidence="4" id="KW-0597">Phosphoprotein</keyword>
<dbReference type="Pfam" id="PF00568">
    <property type="entry name" value="WH1"/>
    <property type="match status" value="1"/>
</dbReference>
<evidence type="ECO:0000313" key="14">
    <source>
        <dbReference type="Proteomes" id="UP000245942"/>
    </source>
</evidence>
<keyword evidence="7" id="KW-0206">Cytoskeleton</keyword>
<feature type="region of interest" description="Disordered" evidence="9">
    <location>
        <begin position="144"/>
        <end position="171"/>
    </location>
</feature>
<protein>
    <recommendedName>
        <fullName evidence="15">WH1-domain-containing protein</fullName>
    </recommendedName>
</protein>
<dbReference type="GO" id="GO:0003779">
    <property type="term" value="F:actin binding"/>
    <property type="evidence" value="ECO:0007669"/>
    <property type="project" value="InterPro"/>
</dbReference>
<dbReference type="GeneID" id="37015257"/>
<dbReference type="Pfam" id="PF00786">
    <property type="entry name" value="PBD"/>
    <property type="match status" value="1"/>
</dbReference>
<evidence type="ECO:0000256" key="7">
    <source>
        <dbReference type="ARBA" id="ARBA00023212"/>
    </source>
</evidence>
<dbReference type="PANTHER" id="PTHR13037:SF24">
    <property type="entry name" value="POLYCOMB PROTEIN PCL-RELATED"/>
    <property type="match status" value="1"/>
</dbReference>
<dbReference type="CDD" id="cd01205">
    <property type="entry name" value="EVH1_WASP-like"/>
    <property type="match status" value="1"/>
</dbReference>
<dbReference type="OrthoDB" id="8963340at2759"/>
<dbReference type="AlphaFoldDB" id="A0A316UD52"/>
<feature type="region of interest" description="Disordered" evidence="9">
    <location>
        <begin position="225"/>
        <end position="507"/>
    </location>
</feature>
<feature type="compositionally biased region" description="Low complexity" evidence="9">
    <location>
        <begin position="414"/>
        <end position="424"/>
    </location>
</feature>
<dbReference type="FunFam" id="3.90.810.10:FF:000010">
    <property type="entry name" value="Related to Neural Wiskott-Aldrich syndrome protein"/>
    <property type="match status" value="1"/>
</dbReference>
<feature type="compositionally biased region" description="Pro residues" evidence="9">
    <location>
        <begin position="261"/>
        <end position="293"/>
    </location>
</feature>
<feature type="compositionally biased region" description="Pro residues" evidence="9">
    <location>
        <begin position="363"/>
        <end position="379"/>
    </location>
</feature>
<comment type="subcellular location">
    <subcellularLocation>
        <location evidence="2">Cytoplasm</location>
        <location evidence="2">Cytoskeleton</location>
    </subcellularLocation>
    <subcellularLocation>
        <location evidence="1">Nucleus</location>
    </subcellularLocation>
</comment>
<sequence length="507" mass="51035">MPSSNTIDAAAKSKIKSSLPSSQYKIITATVARVYAAIGEGEWAYTGIEGGLALVRILSGPTADKGACGFRVVDLKGTRGIIWDHDIYENMQYNQDRRFFHTFEGDEFLIAFSFAEEREADDFFKKVNGRSKYVAKSSSKSSSAAAASSSSSPAKKKKAHKGGIDKSMISGPTGFQHVAHMGFSSENGFSSNNVDPTWAALLDQLTSMGVSEKDIKKNEKFIKDFVGQRGGPSNAAAPAQPKTKKVPPPAPSRGPASARKQPPPPPAPRSRPGVPPPPAAPSAPSAPPPPPSRPAAATSAPPPPPPPPARPAASGPPPPPSRPAGRTSVPPPPAPPPPARGGGGGPPPPPPPPTSGRGGGGGGPPPPPPPAAPPAPSPSEPRGALLASIQGAGLSKLKKTDPSVINDRSAVSIGGNAAPARPSGGAPPVPPAATGAAMGAAAGAGAAAVASGGGEEDGAAGGGDLASALAAALSQRKGNMGDSDDEEDSEDDSEFSLDITVRQDRCY</sequence>
<dbReference type="InterPro" id="IPR000095">
    <property type="entry name" value="CRIB_dom"/>
</dbReference>
<keyword evidence="5" id="KW-0945">Host-virus interaction</keyword>
<evidence type="ECO:0000256" key="1">
    <source>
        <dbReference type="ARBA" id="ARBA00004123"/>
    </source>
</evidence>
<keyword evidence="6" id="KW-0677">Repeat</keyword>
<reference evidence="13 14" key="1">
    <citation type="journal article" date="2018" name="Mol. Biol. Evol.">
        <title>Broad Genomic Sampling Reveals a Smut Pathogenic Ancestry of the Fungal Clade Ustilaginomycotina.</title>
        <authorList>
            <person name="Kijpornyongpan T."/>
            <person name="Mondo S.J."/>
            <person name="Barry K."/>
            <person name="Sandor L."/>
            <person name="Lee J."/>
            <person name="Lipzen A."/>
            <person name="Pangilinan J."/>
            <person name="LaButti K."/>
            <person name="Hainaut M."/>
            <person name="Henrissat B."/>
            <person name="Grigoriev I.V."/>
            <person name="Spatafora J.W."/>
            <person name="Aime M.C."/>
        </authorList>
    </citation>
    <scope>NUCLEOTIDE SEQUENCE [LARGE SCALE GENOMIC DNA]</scope>
    <source>
        <strain evidence="13 14">MCA 4718</strain>
    </source>
</reference>
<evidence type="ECO:0000256" key="8">
    <source>
        <dbReference type="ARBA" id="ARBA00023242"/>
    </source>
</evidence>
<dbReference type="GO" id="GO:0007015">
    <property type="term" value="P:actin filament organization"/>
    <property type="evidence" value="ECO:0007669"/>
    <property type="project" value="InterPro"/>
</dbReference>
<evidence type="ECO:0000256" key="6">
    <source>
        <dbReference type="ARBA" id="ARBA00022737"/>
    </source>
</evidence>
<dbReference type="Gene3D" id="3.90.810.10">
    <property type="entry name" value="CRIB domain"/>
    <property type="match status" value="1"/>
</dbReference>
<proteinExistence type="predicted"/>
<feature type="compositionally biased region" description="Acidic residues" evidence="9">
    <location>
        <begin position="482"/>
        <end position="495"/>
    </location>
</feature>
<dbReference type="InterPro" id="IPR003124">
    <property type="entry name" value="WH2_dom"/>
</dbReference>
<keyword evidence="3" id="KW-0963">Cytoplasm</keyword>
<evidence type="ECO:0000256" key="4">
    <source>
        <dbReference type="ARBA" id="ARBA00022553"/>
    </source>
</evidence>
<dbReference type="PANTHER" id="PTHR13037">
    <property type="entry name" value="FORMIN"/>
    <property type="match status" value="1"/>
</dbReference>